<dbReference type="PROSITE" id="PS50010">
    <property type="entry name" value="DH_2"/>
    <property type="match status" value="1"/>
</dbReference>
<name>A0A3E2GSQ2_SCYLI</name>
<gene>
    <name evidence="3" type="ORF">B7463_g12568</name>
</gene>
<feature type="compositionally biased region" description="Basic and acidic residues" evidence="1">
    <location>
        <begin position="913"/>
        <end position="923"/>
    </location>
</feature>
<evidence type="ECO:0000313" key="4">
    <source>
        <dbReference type="Proteomes" id="UP000258309"/>
    </source>
</evidence>
<dbReference type="InterPro" id="IPR000219">
    <property type="entry name" value="DH_dom"/>
</dbReference>
<feature type="domain" description="DH" evidence="2">
    <location>
        <begin position="244"/>
        <end position="493"/>
    </location>
</feature>
<dbReference type="OrthoDB" id="8059989at2759"/>
<dbReference type="InterPro" id="IPR035899">
    <property type="entry name" value="DBL_dom_sf"/>
</dbReference>
<dbReference type="InterPro" id="IPR051092">
    <property type="entry name" value="FYVE_RhoGEF_PH"/>
</dbReference>
<comment type="caution">
    <text evidence="3">The sequence shown here is derived from an EMBL/GenBank/DDBJ whole genome shotgun (WGS) entry which is preliminary data.</text>
</comment>
<sequence>MDNRHTEFFNTYTPPFHTSTLETRFSTPTKKQTTLISQSRSGFDDISLGHSQPGSDSDDNNVFLNTVDNVAALGLSFEAGDSDIMDPKTGSRFQLESPRSATTTRSSSRSFNLFSRWSQRFYKANKKTTRRSSDPSDNITPTELEIESCNSPTFGGDHHHNKSSLVSSSPVSSSRFVTAMKSASISLSSFSSAQRSRRAGLSSHHYRNGRGSASSTRTAYLSEDSISGVKGTALDPEVMKRSLQRRGVLEEIINTEESYLADIRSPINLYQVYVTLLVSIPALSPGIRNSINQNLNDIVELHDEILGELHLVIPHSEYTQLDYKDPNSIIQINGHKQWRSLDVVPGDTGETTWLHQTPGMTAEPNVAAKVAQVFVKRISRFFIYEEYGSKYELMIKDIASVYRTIPQWDMYQTGLEALAATLAPLRMQQQGSFKKTMTIGDLLVKPIQRVCKYPLLFAELLKQTPVCDCPNAHTEIQNALTRLREVVSEINRAADDPRMRLKMERSWLLQDRLVLPDEFCSRSRDIIRSFGHVRLCGVLYVSWQTDGGVDGQHFICVLYREFLILASASKSVQIYTVKACISLRDIRIEETSNGTGLLCCIAPYSWKLLFECDNQLFEMIMSACSPKEELEWRSRLDDSSNRDILGTSEQAAFTTLVLEIKLLGEVFGKPGTMARRLSVQQATTTSSHSGSSRIIIKNSIASKDPYSSTSSSSNQPQPLLSTHRIPILIPLRHERIQLEALLSDVWTSDVLPYPGISGRARGEGLHLSAQQVMRKLSVASIARNFTKRSASVTTTRKLPGDNESNGPDPCLLKTRQSEESSQPTMPHLKWERAQKPSLPLEQDYKDCLQGDFVLNTPRDTADCTHKRTTRRISPSKILKKWGQDSQRMVTPPLRNSSANSIDQNRVTPVSGVSDKRIEDKENKTQPAATWRRDEDIF</sequence>
<feature type="region of interest" description="Disordered" evidence="1">
    <location>
        <begin position="147"/>
        <end position="169"/>
    </location>
</feature>
<feature type="compositionally biased region" description="Polar residues" evidence="1">
    <location>
        <begin position="884"/>
        <end position="907"/>
    </location>
</feature>
<feature type="compositionally biased region" description="Low complexity" evidence="1">
    <location>
        <begin position="97"/>
        <end position="107"/>
    </location>
</feature>
<feature type="region of interest" description="Disordered" evidence="1">
    <location>
        <begin position="198"/>
        <end position="218"/>
    </location>
</feature>
<feature type="region of interest" description="Disordered" evidence="1">
    <location>
        <begin position="884"/>
        <end position="937"/>
    </location>
</feature>
<dbReference type="Pfam" id="PF00621">
    <property type="entry name" value="RhoGEF"/>
    <property type="match status" value="1"/>
</dbReference>
<evidence type="ECO:0000259" key="2">
    <source>
        <dbReference type="PROSITE" id="PS50010"/>
    </source>
</evidence>
<feature type="region of interest" description="Disordered" evidence="1">
    <location>
        <begin position="19"/>
        <end position="59"/>
    </location>
</feature>
<dbReference type="SUPFAM" id="SSF48065">
    <property type="entry name" value="DBL homology domain (DH-domain)"/>
    <property type="match status" value="1"/>
</dbReference>
<dbReference type="SMART" id="SM00325">
    <property type="entry name" value="RhoGEF"/>
    <property type="match status" value="1"/>
</dbReference>
<feature type="region of interest" description="Disordered" evidence="1">
    <location>
        <begin position="789"/>
        <end position="826"/>
    </location>
</feature>
<dbReference type="PANTHER" id="PTHR12673:SF159">
    <property type="entry name" value="LD03170P"/>
    <property type="match status" value="1"/>
</dbReference>
<feature type="compositionally biased region" description="Polar residues" evidence="1">
    <location>
        <begin position="19"/>
        <end position="41"/>
    </location>
</feature>
<feature type="compositionally biased region" description="Polar residues" evidence="1">
    <location>
        <begin position="49"/>
        <end position="59"/>
    </location>
</feature>
<dbReference type="AlphaFoldDB" id="A0A3E2GSQ2"/>
<accession>A0A3E2GSQ2</accession>
<dbReference type="Proteomes" id="UP000258309">
    <property type="component" value="Unassembled WGS sequence"/>
</dbReference>
<feature type="non-terminal residue" evidence="3">
    <location>
        <position position="1"/>
    </location>
</feature>
<evidence type="ECO:0000256" key="1">
    <source>
        <dbReference type="SAM" id="MobiDB-lite"/>
    </source>
</evidence>
<dbReference type="EMBL" id="NCSJ02000619">
    <property type="protein sequence ID" value="RFU23773.1"/>
    <property type="molecule type" value="Genomic_DNA"/>
</dbReference>
<keyword evidence="4" id="KW-1185">Reference proteome</keyword>
<feature type="region of interest" description="Disordered" evidence="1">
    <location>
        <begin position="80"/>
        <end position="107"/>
    </location>
</feature>
<dbReference type="Gene3D" id="1.20.900.10">
    <property type="entry name" value="Dbl homology (DH) domain"/>
    <property type="match status" value="1"/>
</dbReference>
<dbReference type="SUPFAM" id="SSF50729">
    <property type="entry name" value="PH domain-like"/>
    <property type="match status" value="1"/>
</dbReference>
<organism evidence="3 4">
    <name type="scientific">Scytalidium lignicola</name>
    <name type="common">Hyphomycete</name>
    <dbReference type="NCBI Taxonomy" id="5539"/>
    <lineage>
        <taxon>Eukaryota</taxon>
        <taxon>Fungi</taxon>
        <taxon>Dikarya</taxon>
        <taxon>Ascomycota</taxon>
        <taxon>Pezizomycotina</taxon>
        <taxon>Leotiomycetes</taxon>
        <taxon>Leotiomycetes incertae sedis</taxon>
        <taxon>Scytalidium</taxon>
    </lineage>
</organism>
<proteinExistence type="predicted"/>
<reference evidence="3 4" key="1">
    <citation type="submission" date="2018-05" db="EMBL/GenBank/DDBJ databases">
        <title>Draft genome sequence of Scytalidium lignicola DSM 105466, a ubiquitous saprotrophic fungus.</title>
        <authorList>
            <person name="Buettner E."/>
            <person name="Gebauer A.M."/>
            <person name="Hofrichter M."/>
            <person name="Liers C."/>
            <person name="Kellner H."/>
        </authorList>
    </citation>
    <scope>NUCLEOTIDE SEQUENCE [LARGE SCALE GENOMIC DNA]</scope>
    <source>
        <strain evidence="3 4">DSM 105466</strain>
    </source>
</reference>
<dbReference type="STRING" id="5539.A0A3E2GSQ2"/>
<dbReference type="GO" id="GO:0005085">
    <property type="term" value="F:guanyl-nucleotide exchange factor activity"/>
    <property type="evidence" value="ECO:0007669"/>
    <property type="project" value="InterPro"/>
</dbReference>
<feature type="non-terminal residue" evidence="3">
    <location>
        <position position="937"/>
    </location>
</feature>
<evidence type="ECO:0000313" key="3">
    <source>
        <dbReference type="EMBL" id="RFU23773.1"/>
    </source>
</evidence>
<dbReference type="GO" id="GO:0005737">
    <property type="term" value="C:cytoplasm"/>
    <property type="evidence" value="ECO:0007669"/>
    <property type="project" value="TreeGrafter"/>
</dbReference>
<protein>
    <recommendedName>
        <fullName evidence="2">DH domain-containing protein</fullName>
    </recommendedName>
</protein>
<dbReference type="PANTHER" id="PTHR12673">
    <property type="entry name" value="FACIOGENITAL DYSPLASIA PROTEIN"/>
    <property type="match status" value="1"/>
</dbReference>